<reference evidence="1 2" key="1">
    <citation type="submission" date="2019-06" db="EMBL/GenBank/DDBJ databases">
        <title>Whole genome sequence for Rhodospirillaceae sp. R148.</title>
        <authorList>
            <person name="Wang G."/>
        </authorList>
    </citation>
    <scope>NUCLEOTIDE SEQUENCE [LARGE SCALE GENOMIC DNA]</scope>
    <source>
        <strain evidence="1 2">R148</strain>
    </source>
</reference>
<dbReference type="Proteomes" id="UP000315252">
    <property type="component" value="Unassembled WGS sequence"/>
</dbReference>
<proteinExistence type="predicted"/>
<keyword evidence="2" id="KW-1185">Reference proteome</keyword>
<evidence type="ECO:0000313" key="2">
    <source>
        <dbReference type="Proteomes" id="UP000315252"/>
    </source>
</evidence>
<dbReference type="AlphaFoldDB" id="A0A545TRP9"/>
<dbReference type="RefSeq" id="WP_142897074.1">
    <property type="nucleotide sequence ID" value="NZ_ML660055.1"/>
</dbReference>
<dbReference type="OrthoDB" id="7362472at2"/>
<evidence type="ECO:0008006" key="3">
    <source>
        <dbReference type="Google" id="ProtNLM"/>
    </source>
</evidence>
<accession>A0A545TRP9</accession>
<comment type="caution">
    <text evidence="1">The sequence shown here is derived from an EMBL/GenBank/DDBJ whole genome shotgun (WGS) entry which is preliminary data.</text>
</comment>
<organism evidence="1 2">
    <name type="scientific">Denitrobaculum tricleocarpae</name>
    <dbReference type="NCBI Taxonomy" id="2591009"/>
    <lineage>
        <taxon>Bacteria</taxon>
        <taxon>Pseudomonadati</taxon>
        <taxon>Pseudomonadota</taxon>
        <taxon>Alphaproteobacteria</taxon>
        <taxon>Rhodospirillales</taxon>
        <taxon>Rhodospirillaceae</taxon>
        <taxon>Denitrobaculum</taxon>
    </lineage>
</organism>
<sequence>MQDDGAAEQTEIVGRFAERENFKAAVETLLAAGFQPSDLSVLDTHESLSASESTSDAWQEAMIGLVGEIKYVGPITAAGLIAVATGPVGAAIAGLLAAGVTSVALTELLTTLRATPHTEQFARALESGTVLLWVCTATEQQAKVASEILTRHGAEDVHSHTRQGQT</sequence>
<name>A0A545TRP9_9PROT</name>
<dbReference type="EMBL" id="VHSH01000004">
    <property type="protein sequence ID" value="TQV79894.1"/>
    <property type="molecule type" value="Genomic_DNA"/>
</dbReference>
<evidence type="ECO:0000313" key="1">
    <source>
        <dbReference type="EMBL" id="TQV79894.1"/>
    </source>
</evidence>
<gene>
    <name evidence="1" type="ORF">FKG95_14515</name>
</gene>
<protein>
    <recommendedName>
        <fullName evidence="3">DUF1269 domain-containing protein</fullName>
    </recommendedName>
</protein>